<gene>
    <name evidence="3" type="ORF">BWY41_01412</name>
</gene>
<dbReference type="InterPro" id="IPR050490">
    <property type="entry name" value="Bact_solute-bd_prot1"/>
</dbReference>
<reference evidence="3" key="1">
    <citation type="submission" date="2017-02" db="EMBL/GenBank/DDBJ databases">
        <title>Delving into the versatile metabolic prowess of the omnipresent phylum Bacteroidetes.</title>
        <authorList>
            <person name="Nobu M.K."/>
            <person name="Mei R."/>
            <person name="Narihiro T."/>
            <person name="Kuroda K."/>
            <person name="Liu W.-T."/>
        </authorList>
    </citation>
    <scope>NUCLEOTIDE SEQUENCE</scope>
    <source>
        <strain evidence="3">ADurb.Bin276</strain>
    </source>
</reference>
<dbReference type="Proteomes" id="UP000485569">
    <property type="component" value="Unassembled WGS sequence"/>
</dbReference>
<organism evidence="3">
    <name type="scientific">Candidatus Atribacter allofermentans</name>
    <dbReference type="NCBI Taxonomy" id="1852833"/>
    <lineage>
        <taxon>Bacteria</taxon>
        <taxon>Pseudomonadati</taxon>
        <taxon>Atribacterota</taxon>
        <taxon>Atribacteria</taxon>
        <taxon>Atribacterales</taxon>
        <taxon>Atribacteraceae</taxon>
        <taxon>Atribacter</taxon>
    </lineage>
</organism>
<dbReference type="PANTHER" id="PTHR43649:SF12">
    <property type="entry name" value="DIACETYLCHITOBIOSE BINDING PROTEIN DASA"/>
    <property type="match status" value="1"/>
</dbReference>
<dbReference type="Gene3D" id="3.40.190.10">
    <property type="entry name" value="Periplasmic binding protein-like II"/>
    <property type="match status" value="1"/>
</dbReference>
<name>A0A1V5SQS6_9BACT</name>
<dbReference type="PANTHER" id="PTHR43649">
    <property type="entry name" value="ARABINOSE-BINDING PROTEIN-RELATED"/>
    <property type="match status" value="1"/>
</dbReference>
<proteinExistence type="inferred from homology"/>
<comment type="similarity">
    <text evidence="2">Belongs to the bacterial solute-binding protein 1 family.</text>
</comment>
<dbReference type="InterPro" id="IPR006059">
    <property type="entry name" value="SBP"/>
</dbReference>
<protein>
    <submittedName>
        <fullName evidence="3">Bacterial extracellular solute-binding protein</fullName>
    </submittedName>
</protein>
<dbReference type="Pfam" id="PF01547">
    <property type="entry name" value="SBP_bac_1"/>
    <property type="match status" value="1"/>
</dbReference>
<accession>A0A1V5SQS6</accession>
<evidence type="ECO:0000313" key="3">
    <source>
        <dbReference type="EMBL" id="OQA56889.1"/>
    </source>
</evidence>
<sequence length="422" mass="47354">MKKLTIVFVLLFLLISISIVWAQEEKINIVHYHWTQPPYDEINARAAKTFMEKYPNVNIEIIFIADPDMPTKVRTAALGGGGMDTFAMPNMQSAWFMANGICAEIMPSAFGKETIEEVLEMWQEGSLQKTGGFYNGKYYGIPFEMSSYVAWINTGHMKEAGLDPVANLPKTWKEFVDTCSKMTVRQNDVIVRNGFAINLKASVFPFLVLHSFMEQKGLDWPTEQGLKDSLDTPEALEALTTFTNFATKDGIFNPGLFDDEREGFGNGLCSSFLTGGSWYWGVLDSYSVAREDVAPIPYPRFEGGKDIGGPVYGYCVFVAEQSKNKEWAWKWLDHLASQPEAFIEHGYFQPRNSLDPALADKYILNNDVFDAERRNGAALLASPKFSETQDAVGEAIRRVVFGGMSNEESMNALKEELSDILE</sequence>
<comment type="caution">
    <text evidence="3">The sequence shown here is derived from an EMBL/GenBank/DDBJ whole genome shotgun (WGS) entry which is preliminary data.</text>
</comment>
<dbReference type="GO" id="GO:0042597">
    <property type="term" value="C:periplasmic space"/>
    <property type="evidence" value="ECO:0007669"/>
    <property type="project" value="UniProtKB-SubCell"/>
</dbReference>
<evidence type="ECO:0000256" key="2">
    <source>
        <dbReference type="ARBA" id="ARBA00008520"/>
    </source>
</evidence>
<evidence type="ECO:0000256" key="1">
    <source>
        <dbReference type="ARBA" id="ARBA00004418"/>
    </source>
</evidence>
<dbReference type="SUPFAM" id="SSF53850">
    <property type="entry name" value="Periplasmic binding protein-like II"/>
    <property type="match status" value="1"/>
</dbReference>
<comment type="subcellular location">
    <subcellularLocation>
        <location evidence="1">Periplasm</location>
    </subcellularLocation>
</comment>
<dbReference type="EMBL" id="MWBQ01000104">
    <property type="protein sequence ID" value="OQA56889.1"/>
    <property type="molecule type" value="Genomic_DNA"/>
</dbReference>
<dbReference type="AlphaFoldDB" id="A0A1V5SQS6"/>